<protein>
    <recommendedName>
        <fullName evidence="6">Pentacotripeptide-repeat region of PRORP domain-containing protein</fullName>
    </recommendedName>
</protein>
<accession>U5D9D6</accession>
<reference evidence="5" key="1">
    <citation type="journal article" date="2013" name="Science">
        <title>The Amborella genome and the evolution of flowering plants.</title>
        <authorList>
            <consortium name="Amborella Genome Project"/>
        </authorList>
    </citation>
    <scope>NUCLEOTIDE SEQUENCE [LARGE SCALE GENOMIC DNA]</scope>
</reference>
<organism evidence="4 5">
    <name type="scientific">Amborella trichopoda</name>
    <dbReference type="NCBI Taxonomy" id="13333"/>
    <lineage>
        <taxon>Eukaryota</taxon>
        <taxon>Viridiplantae</taxon>
        <taxon>Streptophyta</taxon>
        <taxon>Embryophyta</taxon>
        <taxon>Tracheophyta</taxon>
        <taxon>Spermatophyta</taxon>
        <taxon>Magnoliopsida</taxon>
        <taxon>Amborellales</taxon>
        <taxon>Amborellaceae</taxon>
        <taxon>Amborella</taxon>
    </lineage>
</organism>
<keyword evidence="5" id="KW-1185">Reference proteome</keyword>
<dbReference type="eggNOG" id="KOG4197">
    <property type="taxonomic scope" value="Eukaryota"/>
</dbReference>
<dbReference type="Gene3D" id="1.25.40.10">
    <property type="entry name" value="Tetratricopeptide repeat domain"/>
    <property type="match status" value="3"/>
</dbReference>
<dbReference type="EMBL" id="KI392075">
    <property type="protein sequence ID" value="ERN19094.1"/>
    <property type="molecule type" value="Genomic_DNA"/>
</dbReference>
<dbReference type="Gramene" id="ERN19094">
    <property type="protein sequence ID" value="ERN19094"/>
    <property type="gene ID" value="AMTR_s00061p00127300"/>
</dbReference>
<gene>
    <name evidence="4" type="ORF">AMTR_s00061p00127300</name>
</gene>
<dbReference type="AlphaFoldDB" id="U5D9D6"/>
<dbReference type="GO" id="GO:0009451">
    <property type="term" value="P:RNA modification"/>
    <property type="evidence" value="ECO:0007669"/>
    <property type="project" value="InterPro"/>
</dbReference>
<dbReference type="FunFam" id="1.25.40.10:FF:000344">
    <property type="entry name" value="Pentatricopeptide repeat-containing protein"/>
    <property type="match status" value="1"/>
</dbReference>
<dbReference type="PANTHER" id="PTHR24015:SF1938">
    <property type="entry name" value="OS11G0158300 PROTEIN"/>
    <property type="match status" value="1"/>
</dbReference>
<evidence type="ECO:0000313" key="5">
    <source>
        <dbReference type="Proteomes" id="UP000017836"/>
    </source>
</evidence>
<dbReference type="PROSITE" id="PS51375">
    <property type="entry name" value="PPR"/>
    <property type="match status" value="3"/>
</dbReference>
<evidence type="ECO:0000313" key="4">
    <source>
        <dbReference type="EMBL" id="ERN19094.1"/>
    </source>
</evidence>
<feature type="region of interest" description="Disordered" evidence="3">
    <location>
        <begin position="77"/>
        <end position="99"/>
    </location>
</feature>
<feature type="compositionally biased region" description="Polar residues" evidence="3">
    <location>
        <begin position="81"/>
        <end position="94"/>
    </location>
</feature>
<feature type="repeat" description="PPR" evidence="2">
    <location>
        <begin position="394"/>
        <end position="428"/>
    </location>
</feature>
<dbReference type="InterPro" id="IPR046960">
    <property type="entry name" value="PPR_At4g14850-like_plant"/>
</dbReference>
<evidence type="ECO:0000256" key="3">
    <source>
        <dbReference type="SAM" id="MobiDB-lite"/>
    </source>
</evidence>
<dbReference type="NCBIfam" id="TIGR00756">
    <property type="entry name" value="PPR"/>
    <property type="match status" value="3"/>
</dbReference>
<dbReference type="InterPro" id="IPR011990">
    <property type="entry name" value="TPR-like_helical_dom_sf"/>
</dbReference>
<dbReference type="PANTHER" id="PTHR24015">
    <property type="entry name" value="OS07G0578800 PROTEIN-RELATED"/>
    <property type="match status" value="1"/>
</dbReference>
<dbReference type="HOGENOM" id="CLU_638354_0_0_1"/>
<evidence type="ECO:0008006" key="6">
    <source>
        <dbReference type="Google" id="ProtNLM"/>
    </source>
</evidence>
<keyword evidence="1" id="KW-0677">Repeat</keyword>
<dbReference type="InterPro" id="IPR002885">
    <property type="entry name" value="PPR_rpt"/>
</dbReference>
<name>U5D9D6_AMBTC</name>
<proteinExistence type="predicted"/>
<feature type="repeat" description="PPR" evidence="2">
    <location>
        <begin position="293"/>
        <end position="327"/>
    </location>
</feature>
<feature type="repeat" description="PPR" evidence="2">
    <location>
        <begin position="192"/>
        <end position="226"/>
    </location>
</feature>
<dbReference type="OMA" id="NIMWNEN"/>
<evidence type="ECO:0000256" key="2">
    <source>
        <dbReference type="PROSITE-ProRule" id="PRU00708"/>
    </source>
</evidence>
<dbReference type="Proteomes" id="UP000017836">
    <property type="component" value="Unassembled WGS sequence"/>
</dbReference>
<dbReference type="Pfam" id="PF01535">
    <property type="entry name" value="PPR"/>
    <property type="match status" value="2"/>
</dbReference>
<sequence>MASALLGCRSLSSSTFLYSHSLIQLLSKPNKNPTSKTRFQSLNSASLSLLEDIRNPILLETRFQPQNYSFSLVEDTKHSPSETNFQGPKGSSLSLLEDTKNPDSEARFHTLNSSSPLQDTQDRVFFTDDIDAYTSLVDNSSHIKHLKQIHGHFLSLGLQKTIFFAAKFINACSKFNELNYACQIFSEIPQRSSFLWNAMIRSYSQHSYYEKTLELYVKMQEEGVRPDGFTLPCVLKVCTGLSDLNVGRELHAQIFRLGFESDVFVQNGLVAMYSKHSQLCKAFSIFERIHSKSVVSWTSIISGYAQNGFPYKALQIFREMKRSSTEPDFISLVSALKAYTDIESLDQGMCVHGCAIKIGLETEPDLLIALTAMYAKCGEAKLARLLFDMVSNPCVILWNAMISGYVKNGFAYTALGLFREMIHSKAIPDS</sequence>
<evidence type="ECO:0000256" key="1">
    <source>
        <dbReference type="ARBA" id="ARBA00022737"/>
    </source>
</evidence>
<dbReference type="GO" id="GO:0003723">
    <property type="term" value="F:RNA binding"/>
    <property type="evidence" value="ECO:0007669"/>
    <property type="project" value="InterPro"/>
</dbReference>
<dbReference type="Pfam" id="PF13041">
    <property type="entry name" value="PPR_2"/>
    <property type="match status" value="1"/>
</dbReference>